<proteinExistence type="predicted"/>
<gene>
    <name evidence="1" type="ORF">SAMN04488002_2864</name>
</gene>
<organism evidence="1 2">
    <name type="scientific">Litoreibacter janthinus</name>
    <dbReference type="NCBI Taxonomy" id="670154"/>
    <lineage>
        <taxon>Bacteria</taxon>
        <taxon>Pseudomonadati</taxon>
        <taxon>Pseudomonadota</taxon>
        <taxon>Alphaproteobacteria</taxon>
        <taxon>Rhodobacterales</taxon>
        <taxon>Roseobacteraceae</taxon>
        <taxon>Litoreibacter</taxon>
    </lineage>
</organism>
<evidence type="ECO:0000313" key="1">
    <source>
        <dbReference type="EMBL" id="SFR52505.1"/>
    </source>
</evidence>
<reference evidence="2" key="1">
    <citation type="submission" date="2016-10" db="EMBL/GenBank/DDBJ databases">
        <authorList>
            <person name="Varghese N."/>
            <person name="Submissions S."/>
        </authorList>
    </citation>
    <scope>NUCLEOTIDE SEQUENCE [LARGE SCALE GENOMIC DNA]</scope>
    <source>
        <strain evidence="2">DSM 26921</strain>
    </source>
</reference>
<dbReference type="Proteomes" id="UP000199658">
    <property type="component" value="Unassembled WGS sequence"/>
</dbReference>
<sequence length="87" mass="10178">MFYFELCQQRAHQLTHSEITECEKRRTRTDCSRSGATYAAELSFFGRATWFRWLGVTTKCICHHSPIPNAEQVNTSMSFVQSRQRQS</sequence>
<dbReference type="EMBL" id="FOYO01000001">
    <property type="protein sequence ID" value="SFR52505.1"/>
    <property type="molecule type" value="Genomic_DNA"/>
</dbReference>
<accession>A0A1I6HDC5</accession>
<dbReference type="AlphaFoldDB" id="A0A1I6HDC5"/>
<name>A0A1I6HDC5_9RHOB</name>
<evidence type="ECO:0000313" key="2">
    <source>
        <dbReference type="Proteomes" id="UP000199658"/>
    </source>
</evidence>
<keyword evidence="2" id="KW-1185">Reference proteome</keyword>
<protein>
    <submittedName>
        <fullName evidence="1">Uncharacterized protein</fullName>
    </submittedName>
</protein>